<dbReference type="AlphaFoldDB" id="A0A9N6WXX6"/>
<dbReference type="InterPro" id="IPR007741">
    <property type="entry name" value="Ribosomal_mL43/mS25/NADH_DH"/>
</dbReference>
<reference evidence="8" key="1">
    <citation type="submission" date="2021-04" db="EMBL/GenBank/DDBJ databases">
        <authorList>
            <person name="Cornetti L."/>
        </authorList>
    </citation>
    <scope>NUCLEOTIDE SEQUENCE</scope>
</reference>
<dbReference type="GO" id="GO:0032543">
    <property type="term" value="P:mitochondrial translation"/>
    <property type="evidence" value="ECO:0007669"/>
    <property type="project" value="InterPro"/>
</dbReference>
<dbReference type="Gene3D" id="3.40.30.10">
    <property type="entry name" value="Glutaredoxin"/>
    <property type="match status" value="1"/>
</dbReference>
<comment type="subcellular location">
    <subcellularLocation>
        <location evidence="1">Mitochondrion</location>
    </subcellularLocation>
</comment>
<evidence type="ECO:0000313" key="8">
    <source>
        <dbReference type="EMBL" id="CAG4642864.1"/>
    </source>
</evidence>
<proteinExistence type="inferred from homology"/>
<dbReference type="EMBL" id="OC986209">
    <property type="protein sequence ID" value="CAG4642864.1"/>
    <property type="molecule type" value="Genomic_DNA"/>
</dbReference>
<dbReference type="GO" id="GO:0003735">
    <property type="term" value="F:structural constituent of ribosome"/>
    <property type="evidence" value="ECO:0007669"/>
    <property type="project" value="InterPro"/>
</dbReference>
<keyword evidence="4" id="KW-0496">Mitochondrion</keyword>
<dbReference type="PANTHER" id="PTHR21396:SF2">
    <property type="entry name" value="LARGE RIBOSOMAL SUBUNIT PROTEIN ML43"/>
    <property type="match status" value="1"/>
</dbReference>
<evidence type="ECO:0000256" key="5">
    <source>
        <dbReference type="ARBA" id="ARBA00023274"/>
    </source>
</evidence>
<dbReference type="InterPro" id="IPR036249">
    <property type="entry name" value="Thioredoxin-like_sf"/>
</dbReference>
<evidence type="ECO:0000256" key="2">
    <source>
        <dbReference type="ARBA" id="ARBA00006073"/>
    </source>
</evidence>
<name>A0A9N6WXX6_9CRUS</name>
<evidence type="ECO:0000256" key="3">
    <source>
        <dbReference type="ARBA" id="ARBA00022980"/>
    </source>
</evidence>
<evidence type="ECO:0000256" key="1">
    <source>
        <dbReference type="ARBA" id="ARBA00004173"/>
    </source>
</evidence>
<dbReference type="Pfam" id="PF05047">
    <property type="entry name" value="L51_S25_CI-B8"/>
    <property type="match status" value="1"/>
</dbReference>
<feature type="domain" description="Ribosomal protein/NADH dehydrogenase" evidence="7">
    <location>
        <begin position="37"/>
        <end position="110"/>
    </location>
</feature>
<sequence length="192" mass="21837">MSNSSLFLKSGFINAPLQNGIGRYIPQLQRITLKFCKNHGGSRGIRDFIENDLINFAEKNPGTVVYLKPRRHRSPIMVAEYLNGEKENFSCHDFSCDEVNKWINYLTTRSGNPTIRFRKYQHTEYPSVQGVWNPFTHQAPELNSAEFPHVSPQVQSLFGISTGVRLESMFSRQSSAIGTSLLERPVTTNINL</sequence>
<evidence type="ECO:0000256" key="6">
    <source>
        <dbReference type="ARBA" id="ARBA00035188"/>
    </source>
</evidence>
<gene>
    <name evidence="8" type="primary">EOG090X0FS9</name>
</gene>
<accession>A0A9N6WXX6</accession>
<evidence type="ECO:0000256" key="4">
    <source>
        <dbReference type="ARBA" id="ARBA00023128"/>
    </source>
</evidence>
<organism evidence="8">
    <name type="scientific">Evadne anonyx</name>
    <dbReference type="NCBI Taxonomy" id="141404"/>
    <lineage>
        <taxon>Eukaryota</taxon>
        <taxon>Metazoa</taxon>
        <taxon>Ecdysozoa</taxon>
        <taxon>Arthropoda</taxon>
        <taxon>Crustacea</taxon>
        <taxon>Branchiopoda</taxon>
        <taxon>Diplostraca</taxon>
        <taxon>Cladocera</taxon>
        <taxon>Onychopoda</taxon>
        <taxon>Podonidae</taxon>
        <taxon>Evadne</taxon>
    </lineage>
</organism>
<dbReference type="GO" id="GO:0005762">
    <property type="term" value="C:mitochondrial large ribosomal subunit"/>
    <property type="evidence" value="ECO:0007669"/>
    <property type="project" value="TreeGrafter"/>
</dbReference>
<dbReference type="SMART" id="SM00916">
    <property type="entry name" value="L51_S25_CI-B8"/>
    <property type="match status" value="1"/>
</dbReference>
<dbReference type="InterPro" id="IPR039927">
    <property type="entry name" value="Ribosomal_mL43"/>
</dbReference>
<comment type="similarity">
    <text evidence="2">Belongs to the mitochondrion-specific ribosomal protein mL43 family.</text>
</comment>
<protein>
    <recommendedName>
        <fullName evidence="6">Large ribosomal subunit protein mL43</fullName>
    </recommendedName>
</protein>
<evidence type="ECO:0000259" key="7">
    <source>
        <dbReference type="SMART" id="SM00916"/>
    </source>
</evidence>
<keyword evidence="3" id="KW-0689">Ribosomal protein</keyword>
<dbReference type="SUPFAM" id="SSF52833">
    <property type="entry name" value="Thioredoxin-like"/>
    <property type="match status" value="1"/>
</dbReference>
<dbReference type="FunFam" id="3.40.30.10:FF:000257">
    <property type="entry name" value="39S ribosomal protein L43"/>
    <property type="match status" value="1"/>
</dbReference>
<keyword evidence="5" id="KW-0687">Ribonucleoprotein</keyword>
<dbReference type="PANTHER" id="PTHR21396">
    <property type="entry name" value="39S RIBOSOMAL PROTEIN L43"/>
    <property type="match status" value="1"/>
</dbReference>